<organism evidence="13 14">
    <name type="scientific">Desulfatibacillum aliphaticivorans</name>
    <dbReference type="NCBI Taxonomy" id="218208"/>
    <lineage>
        <taxon>Bacteria</taxon>
        <taxon>Pseudomonadati</taxon>
        <taxon>Thermodesulfobacteriota</taxon>
        <taxon>Desulfobacteria</taxon>
        <taxon>Desulfobacterales</taxon>
        <taxon>Desulfatibacillaceae</taxon>
        <taxon>Desulfatibacillum</taxon>
    </lineage>
</organism>
<dbReference type="InterPro" id="IPR020568">
    <property type="entry name" value="Ribosomal_Su5_D2-typ_SF"/>
</dbReference>
<sequence>MQRYQHTVAGEARCKGVGLHSGREVELSIKPAPPNHGIRFSRIDLPNRPTICAIFKNVVDTSLATVIGGEGAIVSTIEHLMSSFAGLGVDNALVEINSYELPILDGSAAPFARMITEAGLKEQDSPRYYFMVRQPIQLAENGRSVTIYPDEQARVTCNIDFPHPAMGKQTVSITLSGNAFEEEICRARTFGFLHELEFMKQCGLAKGGTLDNAIVLDEEKVINEEGLRFEDEFARHKLLDCLGDFSLLGIPILGHVVTHKSGHAFNHAFLEKFFQEKDCWETTTLIAQEKAVMQA</sequence>
<dbReference type="eggNOG" id="COG0774">
    <property type="taxonomic scope" value="Bacteria"/>
</dbReference>
<evidence type="ECO:0000256" key="4">
    <source>
        <dbReference type="ARBA" id="ARBA00012745"/>
    </source>
</evidence>
<comment type="function">
    <text evidence="2 12">Catalyzes the hydrolysis of UDP-3-O-myristoyl-N-acetylglucosamine to form UDP-3-O-myristoylglucosamine and acetate, the committed step in lipid A biosynthesis.</text>
</comment>
<evidence type="ECO:0000256" key="12">
    <source>
        <dbReference type="HAMAP-Rule" id="MF_00388"/>
    </source>
</evidence>
<evidence type="ECO:0000256" key="1">
    <source>
        <dbReference type="ARBA" id="ARBA00001947"/>
    </source>
</evidence>
<proteinExistence type="inferred from homology"/>
<keyword evidence="9 12" id="KW-0862">Zinc</keyword>
<dbReference type="GO" id="GO:0103117">
    <property type="term" value="F:UDP-3-O-acyl-N-acetylglucosamine deacetylase activity"/>
    <property type="evidence" value="ECO:0007669"/>
    <property type="project" value="UniProtKB-UniRule"/>
</dbReference>
<comment type="similarity">
    <text evidence="12">Belongs to the LpxC family.</text>
</comment>
<dbReference type="GO" id="GO:0009245">
    <property type="term" value="P:lipid A biosynthetic process"/>
    <property type="evidence" value="ECO:0007669"/>
    <property type="project" value="UniProtKB-UniRule"/>
</dbReference>
<dbReference type="SUPFAM" id="SSF54211">
    <property type="entry name" value="Ribosomal protein S5 domain 2-like"/>
    <property type="match status" value="2"/>
</dbReference>
<keyword evidence="7 12" id="KW-0479">Metal-binding</keyword>
<feature type="binding site" evidence="12">
    <location>
        <position position="240"/>
    </location>
    <ligand>
        <name>Zn(2+)</name>
        <dbReference type="ChEBI" id="CHEBI:29105"/>
    </ligand>
</feature>
<dbReference type="InterPro" id="IPR004463">
    <property type="entry name" value="UDP-acyl_GlcNac_deAcase"/>
</dbReference>
<dbReference type="Proteomes" id="UP000000739">
    <property type="component" value="Chromosome"/>
</dbReference>
<keyword evidence="14" id="KW-1185">Reference proteome</keyword>
<dbReference type="Pfam" id="PF03331">
    <property type="entry name" value="LpxC"/>
    <property type="match status" value="1"/>
</dbReference>
<evidence type="ECO:0000256" key="11">
    <source>
        <dbReference type="ARBA" id="ARBA00024535"/>
    </source>
</evidence>
<dbReference type="Gene3D" id="3.30.230.20">
    <property type="entry name" value="lpxc deacetylase, domain 1"/>
    <property type="match status" value="1"/>
</dbReference>
<comment type="catalytic activity">
    <reaction evidence="11 12">
        <text>a UDP-3-O-[(3R)-3-hydroxyacyl]-N-acetyl-alpha-D-glucosamine + H2O = a UDP-3-O-[(3R)-3-hydroxyacyl]-alpha-D-glucosamine + acetate</text>
        <dbReference type="Rhea" id="RHEA:67816"/>
        <dbReference type="ChEBI" id="CHEBI:15377"/>
        <dbReference type="ChEBI" id="CHEBI:30089"/>
        <dbReference type="ChEBI" id="CHEBI:137740"/>
        <dbReference type="ChEBI" id="CHEBI:173225"/>
        <dbReference type="EC" id="3.5.1.108"/>
    </reaction>
</comment>
<dbReference type="GO" id="GO:0046872">
    <property type="term" value="F:metal ion binding"/>
    <property type="evidence" value="ECO:0007669"/>
    <property type="project" value="UniProtKB-KW"/>
</dbReference>
<keyword evidence="8 12" id="KW-0378">Hydrolase</keyword>
<dbReference type="PANTHER" id="PTHR33694">
    <property type="entry name" value="UDP-3-O-ACYL-N-ACETYLGLUCOSAMINE DEACETYLASE 1, MITOCHONDRIAL-RELATED"/>
    <property type="match status" value="1"/>
</dbReference>
<protein>
    <recommendedName>
        <fullName evidence="4 12">UDP-3-O-acyl-N-acetylglucosamine deacetylase</fullName>
        <shortName evidence="12">UDP-3-O-acyl-GlcNAc deacetylase</shortName>
        <ecNumber evidence="4 12">3.5.1.108</ecNumber>
    </recommendedName>
    <alternativeName>
        <fullName evidence="12">UDP-3-O-[R-3-hydroxymyristoyl]-N-acetylglucosamine deacetylase</fullName>
    </alternativeName>
</protein>
<dbReference type="UniPathway" id="UPA00359">
    <property type="reaction ID" value="UER00478"/>
</dbReference>
<dbReference type="HOGENOM" id="CLU_046528_1_0_7"/>
<gene>
    <name evidence="12" type="primary">lpxC</name>
    <name evidence="13" type="ordered locus">Dalk_5280</name>
</gene>
<evidence type="ECO:0000256" key="3">
    <source>
        <dbReference type="ARBA" id="ARBA00005002"/>
    </source>
</evidence>
<dbReference type="EC" id="3.5.1.108" evidence="4 12"/>
<feature type="active site" description="Proton donor" evidence="12">
    <location>
        <position position="263"/>
    </location>
</feature>
<reference evidence="13 14" key="1">
    <citation type="journal article" date="2012" name="Environ. Microbiol.">
        <title>The genome sequence of Desulfatibacillum alkenivorans AK-01: a blueprint for anaerobic alkane oxidation.</title>
        <authorList>
            <person name="Callaghan A.V."/>
            <person name="Morris B.E."/>
            <person name="Pereira I.A."/>
            <person name="McInerney M.J."/>
            <person name="Austin R.N."/>
            <person name="Groves J.T."/>
            <person name="Kukor J.J."/>
            <person name="Suflita J.M."/>
            <person name="Young L.Y."/>
            <person name="Zylstra G.J."/>
            <person name="Wawrik B."/>
        </authorList>
    </citation>
    <scope>NUCLEOTIDE SEQUENCE [LARGE SCALE GENOMIC DNA]</scope>
    <source>
        <strain evidence="13 14">AK-01</strain>
    </source>
</reference>
<dbReference type="HAMAP" id="MF_00388">
    <property type="entry name" value="LpxC"/>
    <property type="match status" value="1"/>
</dbReference>
<dbReference type="PANTHER" id="PTHR33694:SF1">
    <property type="entry name" value="UDP-3-O-ACYL-N-ACETYLGLUCOSAMINE DEACETYLASE 1, MITOCHONDRIAL-RELATED"/>
    <property type="match status" value="1"/>
</dbReference>
<evidence type="ECO:0000256" key="9">
    <source>
        <dbReference type="ARBA" id="ARBA00022833"/>
    </source>
</evidence>
<dbReference type="KEGG" id="dal:Dalk_5280"/>
<name>B8FEG9_DESAL</name>
<dbReference type="NCBIfam" id="TIGR00325">
    <property type="entry name" value="lpxC"/>
    <property type="match status" value="1"/>
</dbReference>
<keyword evidence="10 12" id="KW-0443">Lipid metabolism</keyword>
<keyword evidence="6 12" id="KW-0441">Lipid A biosynthesis</keyword>
<comment type="pathway">
    <text evidence="3 12">Glycolipid biosynthesis; lipid IV(A) biosynthesis; lipid IV(A) from (3R)-3-hydroxytetradecanoyl-[acyl-carrier-protein] and UDP-N-acetyl-alpha-D-glucosamine: step 2/6.</text>
</comment>
<evidence type="ECO:0000313" key="13">
    <source>
        <dbReference type="EMBL" id="ACL06950.1"/>
    </source>
</evidence>
<evidence type="ECO:0000256" key="7">
    <source>
        <dbReference type="ARBA" id="ARBA00022723"/>
    </source>
</evidence>
<dbReference type="InterPro" id="IPR011334">
    <property type="entry name" value="UDP-acyl_GlcNac_deAcase_C"/>
</dbReference>
<evidence type="ECO:0000256" key="5">
    <source>
        <dbReference type="ARBA" id="ARBA00022516"/>
    </source>
</evidence>
<keyword evidence="5 12" id="KW-0444">Lipid biosynthesis</keyword>
<evidence type="ECO:0000256" key="2">
    <source>
        <dbReference type="ARBA" id="ARBA00002923"/>
    </source>
</evidence>
<evidence type="ECO:0000256" key="6">
    <source>
        <dbReference type="ARBA" id="ARBA00022556"/>
    </source>
</evidence>
<dbReference type="RefSeq" id="WP_015949981.1">
    <property type="nucleotide sequence ID" value="NC_011768.1"/>
</dbReference>
<dbReference type="AlphaFoldDB" id="B8FEG9"/>
<dbReference type="InterPro" id="IPR015870">
    <property type="entry name" value="UDP-acyl_N-AcGlcN_deAcase_N"/>
</dbReference>
<evidence type="ECO:0000313" key="14">
    <source>
        <dbReference type="Proteomes" id="UP000000739"/>
    </source>
</evidence>
<dbReference type="GO" id="GO:0016020">
    <property type="term" value="C:membrane"/>
    <property type="evidence" value="ECO:0007669"/>
    <property type="project" value="GOC"/>
</dbReference>
<evidence type="ECO:0000256" key="10">
    <source>
        <dbReference type="ARBA" id="ARBA00023098"/>
    </source>
</evidence>
<dbReference type="Gene3D" id="3.30.1700.10">
    <property type="entry name" value="lpxc deacetylase, domain 2"/>
    <property type="match status" value="1"/>
</dbReference>
<comment type="cofactor">
    <cofactor evidence="1 12">
        <name>Zn(2+)</name>
        <dbReference type="ChEBI" id="CHEBI:29105"/>
    </cofactor>
</comment>
<feature type="binding site" evidence="12">
    <location>
        <position position="79"/>
    </location>
    <ligand>
        <name>Zn(2+)</name>
        <dbReference type="ChEBI" id="CHEBI:29105"/>
    </ligand>
</feature>
<accession>B8FEG9</accession>
<feature type="binding site" evidence="12">
    <location>
        <position position="236"/>
    </location>
    <ligand>
        <name>Zn(2+)</name>
        <dbReference type="ChEBI" id="CHEBI:29105"/>
    </ligand>
</feature>
<evidence type="ECO:0000256" key="8">
    <source>
        <dbReference type="ARBA" id="ARBA00022801"/>
    </source>
</evidence>
<dbReference type="EMBL" id="CP001322">
    <property type="protein sequence ID" value="ACL06950.1"/>
    <property type="molecule type" value="Genomic_DNA"/>
</dbReference>